<evidence type="ECO:0000313" key="5">
    <source>
        <dbReference type="EMBL" id="CAF4291302.1"/>
    </source>
</evidence>
<accession>A0A815KL81</accession>
<keyword evidence="6" id="KW-1185">Reference proteome</keyword>
<sequence length="196" mass="21828">MSNEIGDTLKLMALGRPFQLGMLYNGRSDAYNNSNCNNISTEDTFEEKSAMLGINAELKLSVLAGLVKVSGAANYVNDRKETELIERLTLKYSTTTRFDQLTMAHLGKKKTNHPEVFDQQIATHVVTGVLYGAEAFFILDRLISDSEDRTEVHGSVKAALNKITKIRISGSGEVDLTDDDKKDTDKLTYQFYGDFN</sequence>
<proteinExistence type="predicted"/>
<evidence type="ECO:0000259" key="1">
    <source>
        <dbReference type="Pfam" id="PF24674"/>
    </source>
</evidence>
<protein>
    <recommendedName>
        <fullName evidence="1">SNTX MACPF/CDC-like domain-containing protein</fullName>
    </recommendedName>
</protein>
<feature type="domain" description="SNTX MACPF/CDC-like" evidence="1">
    <location>
        <begin position="42"/>
        <end position="177"/>
    </location>
</feature>
<evidence type="ECO:0000313" key="6">
    <source>
        <dbReference type="Proteomes" id="UP000663829"/>
    </source>
</evidence>
<dbReference type="EMBL" id="CAJNOK010022145">
    <property type="protein sequence ID" value="CAF1343475.1"/>
    <property type="molecule type" value="Genomic_DNA"/>
</dbReference>
<dbReference type="EMBL" id="CAJOBA010043777">
    <property type="protein sequence ID" value="CAF4154558.1"/>
    <property type="molecule type" value="Genomic_DNA"/>
</dbReference>
<comment type="caution">
    <text evidence="3">The sequence shown here is derived from an EMBL/GenBank/DDBJ whole genome shotgun (WGS) entry which is preliminary data.</text>
</comment>
<evidence type="ECO:0000313" key="4">
    <source>
        <dbReference type="EMBL" id="CAF4154558.1"/>
    </source>
</evidence>
<dbReference type="PANTHER" id="PTHR31594">
    <property type="entry name" value="AIG1-TYPE G DOMAIN-CONTAINING PROTEIN"/>
    <property type="match status" value="1"/>
</dbReference>
<dbReference type="InterPro" id="IPR052090">
    <property type="entry name" value="Cytolytic_pore-forming_toxin"/>
</dbReference>
<reference evidence="3" key="1">
    <citation type="submission" date="2021-02" db="EMBL/GenBank/DDBJ databases">
        <authorList>
            <person name="Nowell W R."/>
        </authorList>
    </citation>
    <scope>NUCLEOTIDE SEQUENCE</scope>
</reference>
<gene>
    <name evidence="3" type="ORF">GPM918_LOCUS33083</name>
    <name evidence="2" type="ORF">OVA965_LOCUS30456</name>
    <name evidence="5" type="ORF">SRO942_LOCUS33762</name>
    <name evidence="4" type="ORF">TMI583_LOCUS31258</name>
</gene>
<dbReference type="PANTHER" id="PTHR31594:SF16">
    <property type="entry name" value="SI:CH211-281L24.3"/>
    <property type="match status" value="1"/>
</dbReference>
<evidence type="ECO:0000313" key="3">
    <source>
        <dbReference type="EMBL" id="CAF1397127.1"/>
    </source>
</evidence>
<dbReference type="Proteomes" id="UP000682733">
    <property type="component" value="Unassembled WGS sequence"/>
</dbReference>
<name>A0A815KL81_9BILA</name>
<dbReference type="OrthoDB" id="8954335at2759"/>
<dbReference type="Proteomes" id="UP000681722">
    <property type="component" value="Unassembled WGS sequence"/>
</dbReference>
<dbReference type="Proteomes" id="UP000663829">
    <property type="component" value="Unassembled WGS sequence"/>
</dbReference>
<organism evidence="3 6">
    <name type="scientific">Didymodactylos carnosus</name>
    <dbReference type="NCBI Taxonomy" id="1234261"/>
    <lineage>
        <taxon>Eukaryota</taxon>
        <taxon>Metazoa</taxon>
        <taxon>Spiralia</taxon>
        <taxon>Gnathifera</taxon>
        <taxon>Rotifera</taxon>
        <taxon>Eurotatoria</taxon>
        <taxon>Bdelloidea</taxon>
        <taxon>Philodinida</taxon>
        <taxon>Philodinidae</taxon>
        <taxon>Didymodactylos</taxon>
    </lineage>
</organism>
<dbReference type="EMBL" id="CAJNOQ010017326">
    <property type="protein sequence ID" value="CAF1397127.1"/>
    <property type="molecule type" value="Genomic_DNA"/>
</dbReference>
<evidence type="ECO:0000313" key="2">
    <source>
        <dbReference type="EMBL" id="CAF1343475.1"/>
    </source>
</evidence>
<dbReference type="Proteomes" id="UP000677228">
    <property type="component" value="Unassembled WGS sequence"/>
</dbReference>
<dbReference type="EMBL" id="CAJOBC010082744">
    <property type="protein sequence ID" value="CAF4291302.1"/>
    <property type="molecule type" value="Genomic_DNA"/>
</dbReference>
<feature type="non-terminal residue" evidence="3">
    <location>
        <position position="1"/>
    </location>
</feature>
<dbReference type="AlphaFoldDB" id="A0A815KL81"/>
<dbReference type="InterPro" id="IPR056072">
    <property type="entry name" value="SNTX_MACPF/CDC-like_dom"/>
</dbReference>
<dbReference type="Pfam" id="PF24674">
    <property type="entry name" value="MACPF_SNTX"/>
    <property type="match status" value="1"/>
</dbReference>